<feature type="transmembrane region" description="Helical" evidence="1">
    <location>
        <begin position="12"/>
        <end position="33"/>
    </location>
</feature>
<keyword evidence="1" id="KW-1133">Transmembrane helix</keyword>
<sequence>MIVEQGHKFGRAALPVAVASAVLLAGVAGLVWVTQAKASAASSSTPITPASPVGSPPESKAALIKRYAASCELAVRERQFDKALELCREFTQFEELAGKAYSSMAVASMLSENNDVAALALSARHAEAAAKLNDALGKMIWAYHGLNGHGNAAIAPENAEVLLIEAQKDGVAKAEVLLASLRQNKECREHAQVALFELPVFCMARGELRSALTALGMREQEQSAGAEREIYSLGKMLPGARQMSLQYGKQAGSQLLVPVHVSYRFGIQEAAFASQTLQRLQDSLRKKYGAPLHAESESFGRWRSSDGVLIELKRDGSGDLLLSYRHEQRAITLQEQSLALEARRAERLSALTLKAL</sequence>
<reference evidence="2 3" key="1">
    <citation type="submission" date="2021-11" db="EMBL/GenBank/DDBJ databases">
        <authorList>
            <person name="Liang Q."/>
            <person name="Mou H."/>
            <person name="Liu Z."/>
        </authorList>
    </citation>
    <scope>NUCLEOTIDE SEQUENCE [LARGE SCALE GENOMIC DNA]</scope>
    <source>
        <strain evidence="2 3">CHU3</strain>
    </source>
</reference>
<name>A0ABT2YAI7_9BURK</name>
<organism evidence="2 3">
    <name type="scientific">Roseateles oligotrophus</name>
    <dbReference type="NCBI Taxonomy" id="1769250"/>
    <lineage>
        <taxon>Bacteria</taxon>
        <taxon>Pseudomonadati</taxon>
        <taxon>Pseudomonadota</taxon>
        <taxon>Betaproteobacteria</taxon>
        <taxon>Burkholderiales</taxon>
        <taxon>Sphaerotilaceae</taxon>
        <taxon>Roseateles</taxon>
    </lineage>
</organism>
<evidence type="ECO:0000313" key="3">
    <source>
        <dbReference type="Proteomes" id="UP001209701"/>
    </source>
</evidence>
<evidence type="ECO:0000256" key="1">
    <source>
        <dbReference type="SAM" id="Phobius"/>
    </source>
</evidence>
<dbReference type="EMBL" id="JAJIRN010000002">
    <property type="protein sequence ID" value="MCV2367318.1"/>
    <property type="molecule type" value="Genomic_DNA"/>
</dbReference>
<dbReference type="RefSeq" id="WP_263569948.1">
    <property type="nucleotide sequence ID" value="NZ_JAJIRN010000002.1"/>
</dbReference>
<evidence type="ECO:0000313" key="2">
    <source>
        <dbReference type="EMBL" id="MCV2367318.1"/>
    </source>
</evidence>
<keyword evidence="1" id="KW-0812">Transmembrane</keyword>
<dbReference type="Proteomes" id="UP001209701">
    <property type="component" value="Unassembled WGS sequence"/>
</dbReference>
<comment type="caution">
    <text evidence="2">The sequence shown here is derived from an EMBL/GenBank/DDBJ whole genome shotgun (WGS) entry which is preliminary data.</text>
</comment>
<keyword evidence="3" id="KW-1185">Reference proteome</keyword>
<keyword evidence="1" id="KW-0472">Membrane</keyword>
<proteinExistence type="predicted"/>
<accession>A0ABT2YAI7</accession>
<gene>
    <name evidence="2" type="ORF">LNV07_04320</name>
</gene>
<protein>
    <submittedName>
        <fullName evidence="2">Uncharacterized protein</fullName>
    </submittedName>
</protein>